<keyword evidence="1" id="KW-0812">Transmembrane</keyword>
<dbReference type="OrthoDB" id="799270at2"/>
<reference evidence="2 3" key="1">
    <citation type="submission" date="2016-07" db="EMBL/GenBank/DDBJ databases">
        <title>Genomic analysis of zinc-resistant bacterium Mucilaginibacter pedocola TBZ30.</title>
        <authorList>
            <person name="Huang J."/>
            <person name="Tang J."/>
        </authorList>
    </citation>
    <scope>NUCLEOTIDE SEQUENCE [LARGE SCALE GENOMIC DNA]</scope>
    <source>
        <strain evidence="2 3">TBZ30</strain>
    </source>
</reference>
<sequence length="169" mass="19240">MNKDLIKEYWKLYHESIIAIVVVVVTIGSYFWDSTYSILLLLYFSTYYFRYNAKVADVQRLKAKGLTQEDADNIQFVKRWEQSRNEGKLSYCLFDGAIVQGGILAVFLCLFAIATFGVQQLFAEPSGMFMVVGGGYLAGGIIAGAVHLLLWNRNEARFIRLTQFEHLIS</sequence>
<feature type="transmembrane region" description="Helical" evidence="1">
    <location>
        <begin position="36"/>
        <end position="53"/>
    </location>
</feature>
<comment type="caution">
    <text evidence="2">The sequence shown here is derived from an EMBL/GenBank/DDBJ whole genome shotgun (WGS) entry which is preliminary data.</text>
</comment>
<keyword evidence="1" id="KW-1133">Transmembrane helix</keyword>
<feature type="transmembrane region" description="Helical" evidence="1">
    <location>
        <begin position="12"/>
        <end position="30"/>
    </location>
</feature>
<dbReference type="AlphaFoldDB" id="A0A1S9PEL5"/>
<evidence type="ECO:0000256" key="1">
    <source>
        <dbReference type="SAM" id="Phobius"/>
    </source>
</evidence>
<evidence type="ECO:0000313" key="3">
    <source>
        <dbReference type="Proteomes" id="UP000189739"/>
    </source>
</evidence>
<keyword evidence="1" id="KW-0472">Membrane</keyword>
<protein>
    <submittedName>
        <fullName evidence="2">Uncharacterized protein</fullName>
    </submittedName>
</protein>
<dbReference type="EMBL" id="MBTF01000013">
    <property type="protein sequence ID" value="OOQ59390.1"/>
    <property type="molecule type" value="Genomic_DNA"/>
</dbReference>
<dbReference type="STRING" id="1792845.BC343_28280"/>
<proteinExistence type="predicted"/>
<name>A0A1S9PEL5_9SPHI</name>
<gene>
    <name evidence="2" type="ORF">BC343_28280</name>
</gene>
<feature type="transmembrane region" description="Helical" evidence="1">
    <location>
        <begin position="89"/>
        <end position="116"/>
    </location>
</feature>
<organism evidence="2 3">
    <name type="scientific">Mucilaginibacter pedocola</name>
    <dbReference type="NCBI Taxonomy" id="1792845"/>
    <lineage>
        <taxon>Bacteria</taxon>
        <taxon>Pseudomonadati</taxon>
        <taxon>Bacteroidota</taxon>
        <taxon>Sphingobacteriia</taxon>
        <taxon>Sphingobacteriales</taxon>
        <taxon>Sphingobacteriaceae</taxon>
        <taxon>Mucilaginibacter</taxon>
    </lineage>
</organism>
<feature type="transmembrane region" description="Helical" evidence="1">
    <location>
        <begin position="128"/>
        <end position="151"/>
    </location>
</feature>
<dbReference type="Proteomes" id="UP000189739">
    <property type="component" value="Unassembled WGS sequence"/>
</dbReference>
<accession>A0A1S9PEL5</accession>
<dbReference type="RefSeq" id="WP_078348715.1">
    <property type="nucleotide sequence ID" value="NZ_MBTF01000013.1"/>
</dbReference>
<evidence type="ECO:0000313" key="2">
    <source>
        <dbReference type="EMBL" id="OOQ59390.1"/>
    </source>
</evidence>
<keyword evidence="3" id="KW-1185">Reference proteome</keyword>